<proteinExistence type="predicted"/>
<dbReference type="Proteomes" id="UP001219933">
    <property type="component" value="Chromosome 5"/>
</dbReference>
<feature type="compositionally biased region" description="Polar residues" evidence="1">
    <location>
        <begin position="88"/>
        <end position="103"/>
    </location>
</feature>
<feature type="region of interest" description="Disordered" evidence="1">
    <location>
        <begin position="88"/>
        <end position="124"/>
    </location>
</feature>
<evidence type="ECO:0000259" key="2">
    <source>
        <dbReference type="Pfam" id="PF11464"/>
    </source>
</evidence>
<dbReference type="InterPro" id="IPR029063">
    <property type="entry name" value="SAM-dependent_MTases_sf"/>
</dbReference>
<dbReference type="SUPFAM" id="SSF140125">
    <property type="entry name" value="Rabenosyn-5 Rab-binding domain-like"/>
    <property type="match status" value="1"/>
</dbReference>
<organism evidence="3 4">
    <name type="scientific">Malassezia cuniculi</name>
    <dbReference type="NCBI Taxonomy" id="948313"/>
    <lineage>
        <taxon>Eukaryota</taxon>
        <taxon>Fungi</taxon>
        <taxon>Dikarya</taxon>
        <taxon>Basidiomycota</taxon>
        <taxon>Ustilaginomycotina</taxon>
        <taxon>Malasseziomycetes</taxon>
        <taxon>Malasseziales</taxon>
        <taxon>Malasseziaceae</taxon>
        <taxon>Malassezia</taxon>
    </lineage>
</organism>
<dbReference type="InterPro" id="IPR021565">
    <property type="entry name" value="Rbsn_Rab-bd"/>
</dbReference>
<dbReference type="InterPro" id="IPR036531">
    <property type="entry name" value="Rbsn_Rab-bd_sf"/>
</dbReference>
<feature type="compositionally biased region" description="Pro residues" evidence="1">
    <location>
        <begin position="578"/>
        <end position="593"/>
    </location>
</feature>
<feature type="compositionally biased region" description="Low complexity" evidence="1">
    <location>
        <begin position="385"/>
        <end position="400"/>
    </location>
</feature>
<gene>
    <name evidence="3" type="ORF">MCUN1_003786</name>
</gene>
<dbReference type="AlphaFoldDB" id="A0AAF0EU69"/>
<feature type="region of interest" description="Disordered" evidence="1">
    <location>
        <begin position="11"/>
        <end position="39"/>
    </location>
</feature>
<evidence type="ECO:0000313" key="4">
    <source>
        <dbReference type="Proteomes" id="UP001219933"/>
    </source>
</evidence>
<feature type="region of interest" description="Disordered" evidence="1">
    <location>
        <begin position="363"/>
        <end position="400"/>
    </location>
</feature>
<dbReference type="Pfam" id="PF11464">
    <property type="entry name" value="Rbsn"/>
    <property type="match status" value="1"/>
</dbReference>
<keyword evidence="4" id="KW-1185">Reference proteome</keyword>
<feature type="compositionally biased region" description="Low complexity" evidence="1">
    <location>
        <begin position="30"/>
        <end position="39"/>
    </location>
</feature>
<dbReference type="Gene3D" id="3.40.50.150">
    <property type="entry name" value="Vaccinia Virus protein VP39"/>
    <property type="match status" value="1"/>
</dbReference>
<feature type="compositionally biased region" description="Basic and acidic residues" evidence="1">
    <location>
        <begin position="596"/>
        <end position="609"/>
    </location>
</feature>
<feature type="region of interest" description="Disordered" evidence="1">
    <location>
        <begin position="573"/>
        <end position="645"/>
    </location>
</feature>
<dbReference type="EMBL" id="CP119881">
    <property type="protein sequence ID" value="WFD36895.1"/>
    <property type="molecule type" value="Genomic_DNA"/>
</dbReference>
<accession>A0AAF0EU69</accession>
<dbReference type="SUPFAM" id="SSF53335">
    <property type="entry name" value="S-adenosyl-L-methionine-dependent methyltransferases"/>
    <property type="match status" value="1"/>
</dbReference>
<sequence length="973" mass="108254">MPRQADRFALYGLENEEDDTTQETIDRPHSAGGLSSRASAAMREDLPALRTVLNQSGARMEDYMYMLSPDGYGPDGIGDMLKKMNIKSNPNTPGLHTGTSMQKESPEAPNAATASTFGRHACPGVHTPRNDGALGDRLPESSAQFASGVRAKLAEVLPMLVAGIPLGDERENIYISEFGCLNSRSVYLFQVAIELFLRRLYPQDQNDDTLGNTLNRPDMNMESNGVSFVTIHEDSPNADFRSFVRMLNTAPESHLNPMWQSSRCISLQNSVFPVYASRPFGSRIVPPSTLHLGFSLMNLHWTHTPNTMDVSLATTAHAELHMFLTARAVEFRKGGVFVVAFIARTSQRDAVAKEALPVLTDQLTDPPSSAIHSPRQEVPAMTPEGSSTDSYTSSRSSSQADAGSDIWKTLTEMLVPCLQRLVSCGMLKSDVARHMLTLPLHPRTPAQTRRVLKQLSHLWAVEWSCGLGLDEGGEGAPKSTPEPLCLPHPACAAFQAGVLHPAALTEQLIYLLKNLYESHFRMILRERGKLSKGAVEFVLDSLWDVAHSRILDQCMLDKNVSPLSNLELADEALDSPPITKPMPPPPPPPPPPLTNAKEKQRAQEIERVKSPLKRVGELPNNSGSNTPRSSVSVSSVDDDRSRRVSLSVQMHPHSFASKLAMHEQDAPQEKAAVRDMAAVNVFQPKGIVRDRTAAFLQRREAFRRHVELDEQRLERRLEKMALLYAEPEKFEAAPSISLLGILQAPRALEKQRLRSIVAQHEQSIVKWQDDHAAPNLSYRRQSPAAAKEYDERELHAFRMCYDCHTILMRMQYRTASARPTPLITLYGALVAQQKKIEEALPDFHEMILGLQYVDADRKNDAEGMLASTVHDSLELQHDAAQARKELLQGFAQYDKLAKQIRDLEHRSHAEAQTGSDRAAVSKQIRILQEQDHLLTTYLVEAAKTRSLDDIAVLKANKSEVRSEIARLQRLQIP</sequence>
<evidence type="ECO:0000256" key="1">
    <source>
        <dbReference type="SAM" id="MobiDB-lite"/>
    </source>
</evidence>
<name>A0AAF0EU69_9BASI</name>
<evidence type="ECO:0000313" key="3">
    <source>
        <dbReference type="EMBL" id="WFD36895.1"/>
    </source>
</evidence>
<feature type="domain" description="Rabenosyn Rab binding" evidence="2">
    <location>
        <begin position="926"/>
        <end position="967"/>
    </location>
</feature>
<reference evidence="3" key="1">
    <citation type="submission" date="2023-03" db="EMBL/GenBank/DDBJ databases">
        <title>Mating type loci evolution in Malassezia.</title>
        <authorList>
            <person name="Coelho M.A."/>
        </authorList>
    </citation>
    <scope>NUCLEOTIDE SEQUENCE</scope>
    <source>
        <strain evidence="3">CBS 11721</strain>
    </source>
</reference>
<protein>
    <recommendedName>
        <fullName evidence="2">Rabenosyn Rab binding domain-containing protein</fullName>
    </recommendedName>
</protein>